<organism evidence="8">
    <name type="scientific">Desulfovibrio sp. U5L</name>
    <dbReference type="NCBI Taxonomy" id="596152"/>
    <lineage>
        <taxon>Bacteria</taxon>
        <taxon>Pseudomonadati</taxon>
        <taxon>Thermodesulfobacteriota</taxon>
        <taxon>Desulfovibrionia</taxon>
        <taxon>Desulfovibrionales</taxon>
        <taxon>Desulfovibrionaceae</taxon>
        <taxon>Desulfovibrio</taxon>
    </lineage>
</organism>
<dbReference type="PANTHER" id="PTHR43133">
    <property type="entry name" value="RNA POLYMERASE ECF-TYPE SIGMA FACTO"/>
    <property type="match status" value="1"/>
</dbReference>
<protein>
    <submittedName>
        <fullName evidence="8">RNA polymerase sigma factor, sigma-70 family</fullName>
    </submittedName>
</protein>
<dbReference type="GO" id="GO:0006352">
    <property type="term" value="P:DNA-templated transcription initiation"/>
    <property type="evidence" value="ECO:0007669"/>
    <property type="project" value="InterPro"/>
</dbReference>
<dbReference type="Gene3D" id="1.10.1740.10">
    <property type="match status" value="1"/>
</dbReference>
<dbReference type="Pfam" id="PF08281">
    <property type="entry name" value="Sigma70_r4_2"/>
    <property type="match status" value="1"/>
</dbReference>
<dbReference type="Pfam" id="PF04542">
    <property type="entry name" value="Sigma70_r2"/>
    <property type="match status" value="1"/>
</dbReference>
<feature type="domain" description="RNA polymerase sigma factor 70 region 4 type 2" evidence="7">
    <location>
        <begin position="124"/>
        <end position="175"/>
    </location>
</feature>
<evidence type="ECO:0000256" key="1">
    <source>
        <dbReference type="ARBA" id="ARBA00010641"/>
    </source>
</evidence>
<keyword evidence="3" id="KW-0731">Sigma factor</keyword>
<dbReference type="EMBL" id="JH600068">
    <property type="protein sequence ID" value="EIG53103.1"/>
    <property type="molecule type" value="Genomic_DNA"/>
</dbReference>
<evidence type="ECO:0000259" key="7">
    <source>
        <dbReference type="Pfam" id="PF08281"/>
    </source>
</evidence>
<dbReference type="eggNOG" id="COG1595">
    <property type="taxonomic scope" value="Bacteria"/>
</dbReference>
<dbReference type="InterPro" id="IPR007627">
    <property type="entry name" value="RNA_pol_sigma70_r2"/>
</dbReference>
<dbReference type="PANTHER" id="PTHR43133:SF8">
    <property type="entry name" value="RNA POLYMERASE SIGMA FACTOR HI_1459-RELATED"/>
    <property type="match status" value="1"/>
</dbReference>
<dbReference type="InterPro" id="IPR036388">
    <property type="entry name" value="WH-like_DNA-bd_sf"/>
</dbReference>
<dbReference type="OrthoDB" id="5511424at2"/>
<dbReference type="InterPro" id="IPR013249">
    <property type="entry name" value="RNA_pol_sigma70_r4_t2"/>
</dbReference>
<dbReference type="InterPro" id="IPR013325">
    <property type="entry name" value="RNA_pol_sigma_r2"/>
</dbReference>
<dbReference type="InterPro" id="IPR039425">
    <property type="entry name" value="RNA_pol_sigma-70-like"/>
</dbReference>
<dbReference type="HOGENOM" id="CLU_047691_3_0_7"/>
<dbReference type="InterPro" id="IPR014284">
    <property type="entry name" value="RNA_pol_sigma-70_dom"/>
</dbReference>
<dbReference type="AlphaFoldDB" id="I2PZZ7"/>
<gene>
    <name evidence="8" type="ORF">DesU5LDRAFT_1412</name>
</gene>
<evidence type="ECO:0000256" key="3">
    <source>
        <dbReference type="ARBA" id="ARBA00023082"/>
    </source>
</evidence>
<dbReference type="STRING" id="596152.DesU5LDRAFT_1412"/>
<reference evidence="8" key="1">
    <citation type="submission" date="2011-11" db="EMBL/GenBank/DDBJ databases">
        <title>Improved High-Quality Draft sequence of Desulfovibrio sp. U5L.</title>
        <authorList>
            <consortium name="US DOE Joint Genome Institute"/>
            <person name="Lucas S."/>
            <person name="Han J."/>
            <person name="Lapidus A."/>
            <person name="Cheng J.-F."/>
            <person name="Goodwin L."/>
            <person name="Pitluck S."/>
            <person name="Peters L."/>
            <person name="Ovchinnikova G."/>
            <person name="Held B."/>
            <person name="Detter J.C."/>
            <person name="Han C."/>
            <person name="Tapia R."/>
            <person name="Land M."/>
            <person name="Hauser L."/>
            <person name="Kyrpides N."/>
            <person name="Ivanova N."/>
            <person name="Pagani I."/>
            <person name="Gabster J."/>
            <person name="Walker C."/>
            <person name="Stolyar S."/>
            <person name="Stahl D."/>
            <person name="Arkin A."/>
            <person name="Dehal P."/>
            <person name="Hazen T."/>
            <person name="Woyke T."/>
        </authorList>
    </citation>
    <scope>NUCLEOTIDE SEQUENCE [LARGE SCALE GENOMIC DNA]</scope>
    <source>
        <strain evidence="8">U5L</strain>
    </source>
</reference>
<comment type="similarity">
    <text evidence="1">Belongs to the sigma-70 factor family. ECF subfamily.</text>
</comment>
<feature type="domain" description="RNA polymerase sigma-70 region 2" evidence="6">
    <location>
        <begin position="24"/>
        <end position="90"/>
    </location>
</feature>
<keyword evidence="4" id="KW-0238">DNA-binding</keyword>
<evidence type="ECO:0000256" key="4">
    <source>
        <dbReference type="ARBA" id="ARBA00023125"/>
    </source>
</evidence>
<keyword evidence="2" id="KW-0805">Transcription regulation</keyword>
<dbReference type="InterPro" id="IPR013324">
    <property type="entry name" value="RNA_pol_sigma_r3/r4-like"/>
</dbReference>
<dbReference type="SUPFAM" id="SSF88946">
    <property type="entry name" value="Sigma2 domain of RNA polymerase sigma factors"/>
    <property type="match status" value="1"/>
</dbReference>
<evidence type="ECO:0000259" key="6">
    <source>
        <dbReference type="Pfam" id="PF04542"/>
    </source>
</evidence>
<evidence type="ECO:0000256" key="5">
    <source>
        <dbReference type="ARBA" id="ARBA00023163"/>
    </source>
</evidence>
<keyword evidence="5" id="KW-0804">Transcription</keyword>
<dbReference type="NCBIfam" id="TIGR02937">
    <property type="entry name" value="sigma70-ECF"/>
    <property type="match status" value="1"/>
</dbReference>
<proteinExistence type="inferred from homology"/>
<dbReference type="GO" id="GO:0003677">
    <property type="term" value="F:DNA binding"/>
    <property type="evidence" value="ECO:0007669"/>
    <property type="project" value="UniProtKB-KW"/>
</dbReference>
<name>I2PZZ7_9BACT</name>
<dbReference type="SUPFAM" id="SSF88659">
    <property type="entry name" value="Sigma3 and sigma4 domains of RNA polymerase sigma factors"/>
    <property type="match status" value="1"/>
</dbReference>
<sequence length="188" mass="20962">MDQNDEAQLIEDILDGEAEAYAVLVRRYQGPIHALMARMCGDGEDARDLTQETFVVAYEKLDRFKNGARFFPWLYTIGLNLGRDHLRKKRHCEISSSDLPEGFMENISDGLGCDGLVDRMDANKLVLAMDSLGIQTREALLLRYQEGLSINDISSALGLSVSAVKMRIARGLERLRSLFVARGSGHAI</sequence>
<dbReference type="CDD" id="cd06171">
    <property type="entry name" value="Sigma70_r4"/>
    <property type="match status" value="1"/>
</dbReference>
<dbReference type="GO" id="GO:0016987">
    <property type="term" value="F:sigma factor activity"/>
    <property type="evidence" value="ECO:0007669"/>
    <property type="project" value="UniProtKB-KW"/>
</dbReference>
<evidence type="ECO:0000256" key="2">
    <source>
        <dbReference type="ARBA" id="ARBA00023015"/>
    </source>
</evidence>
<accession>I2PZZ7</accession>
<evidence type="ECO:0000313" key="8">
    <source>
        <dbReference type="EMBL" id="EIG53103.1"/>
    </source>
</evidence>
<dbReference type="Gene3D" id="1.10.10.10">
    <property type="entry name" value="Winged helix-like DNA-binding domain superfamily/Winged helix DNA-binding domain"/>
    <property type="match status" value="1"/>
</dbReference>